<evidence type="ECO:0000256" key="1">
    <source>
        <dbReference type="ARBA" id="ARBA00008075"/>
    </source>
</evidence>
<dbReference type="AlphaFoldDB" id="A0A6G1SK08"/>
<dbReference type="InterPro" id="IPR036322">
    <property type="entry name" value="WD40_repeat_dom_sf"/>
</dbReference>
<accession>A0A6G1SK08</accession>
<organism evidence="7">
    <name type="scientific">Aceria tosichella</name>
    <name type="common">wheat curl mite</name>
    <dbReference type="NCBI Taxonomy" id="561515"/>
    <lineage>
        <taxon>Eukaryota</taxon>
        <taxon>Metazoa</taxon>
        <taxon>Ecdysozoa</taxon>
        <taxon>Arthropoda</taxon>
        <taxon>Chelicerata</taxon>
        <taxon>Arachnida</taxon>
        <taxon>Acari</taxon>
        <taxon>Acariformes</taxon>
        <taxon>Trombidiformes</taxon>
        <taxon>Prostigmata</taxon>
        <taxon>Eupodina</taxon>
        <taxon>Eriophyoidea</taxon>
        <taxon>Eriophyidae</taxon>
        <taxon>Eriophyinae</taxon>
        <taxon>Aceriini</taxon>
        <taxon>Aceria</taxon>
    </lineage>
</organism>
<feature type="repeat" description="WD" evidence="6">
    <location>
        <begin position="154"/>
        <end position="186"/>
    </location>
</feature>
<dbReference type="SUPFAM" id="SSF50978">
    <property type="entry name" value="WD40 repeat-like"/>
    <property type="match status" value="1"/>
</dbReference>
<dbReference type="PROSITE" id="PS00678">
    <property type="entry name" value="WD_REPEATS_1"/>
    <property type="match status" value="1"/>
</dbReference>
<dbReference type="EMBL" id="GGYP01006105">
    <property type="protein sequence ID" value="MDE50876.1"/>
    <property type="molecule type" value="Transcribed_RNA"/>
</dbReference>
<dbReference type="InterPro" id="IPR015943">
    <property type="entry name" value="WD40/YVTN_repeat-like_dom_sf"/>
</dbReference>
<dbReference type="SMART" id="SM00320">
    <property type="entry name" value="WD40"/>
    <property type="match status" value="6"/>
</dbReference>
<evidence type="ECO:0000256" key="6">
    <source>
        <dbReference type="PROSITE-ProRule" id="PRU00221"/>
    </source>
</evidence>
<keyword evidence="5" id="KW-0804">Transcription</keyword>
<dbReference type="Gene3D" id="2.130.10.10">
    <property type="entry name" value="YVTN repeat-like/Quinoprotein amine dehydrogenase"/>
    <property type="match status" value="1"/>
</dbReference>
<dbReference type="Pfam" id="PF00400">
    <property type="entry name" value="WD40"/>
    <property type="match status" value="2"/>
</dbReference>
<dbReference type="InterPro" id="IPR001680">
    <property type="entry name" value="WD40_rpt"/>
</dbReference>
<keyword evidence="4" id="KW-0805">Transcription regulation</keyword>
<dbReference type="InterPro" id="IPR051243">
    <property type="entry name" value="PcG_WD-repeat"/>
</dbReference>
<dbReference type="PANTHER" id="PTHR10253">
    <property type="entry name" value="POLYCOMB PROTEIN"/>
    <property type="match status" value="1"/>
</dbReference>
<reference evidence="7" key="1">
    <citation type="submission" date="2018-10" db="EMBL/GenBank/DDBJ databases">
        <title>Transcriptome assembly of Aceria tosichella (Wheat curl mite) Type 2.</title>
        <authorList>
            <person name="Scully E.D."/>
            <person name="Geib S.M."/>
            <person name="Palmer N.A."/>
            <person name="Gupta A.K."/>
            <person name="Sarath G."/>
            <person name="Tatineni S."/>
        </authorList>
    </citation>
    <scope>NUCLEOTIDE SEQUENCE</scope>
    <source>
        <strain evidence="7">LincolnNE</strain>
    </source>
</reference>
<proteinExistence type="inferred from homology"/>
<evidence type="ECO:0000256" key="3">
    <source>
        <dbReference type="ARBA" id="ARBA00022737"/>
    </source>
</evidence>
<name>A0A6G1SK08_9ACAR</name>
<keyword evidence="2 6" id="KW-0853">WD repeat</keyword>
<evidence type="ECO:0000256" key="2">
    <source>
        <dbReference type="ARBA" id="ARBA00022574"/>
    </source>
</evidence>
<sequence length="367" mass="41616">MRPAKPKYKFAQWVREDHGQPIFSVQFNPFVRYHMFASVGANRITVYKIIDQQLQPVLCLADPNSLELFYCCAWAIDFRLHEVVLLAAGKSGIIRIISTSCPQSIKYLSGHGGAINDLKVSPVYQELVLSSSKDHSIRLWNIRTEACIAIFGGVEGHRDQVLSCDFHCTGTRIISCGMDHSLKIWNFTPDIMAAIEMSKQFNDITARKSFPTVRKHFPTFSTRDIHRNYVDCVAWYGNFILSKSCENSIVCWRPGKLESSTDLSLPSKYTTDTTCSILENFDVKQCDIWFLRFSIDSSMKYLALGNKVGKIYVIDLDSHDHDSKPAEKAILSHPKCQATIRQTCFSNDASILIGSCEDGTLWRWDLS</sequence>
<protein>
    <submittedName>
        <fullName evidence="7">Polycomb protein esc</fullName>
    </submittedName>
</protein>
<keyword evidence="3" id="KW-0677">Repeat</keyword>
<evidence type="ECO:0000256" key="5">
    <source>
        <dbReference type="ARBA" id="ARBA00023163"/>
    </source>
</evidence>
<evidence type="ECO:0000256" key="4">
    <source>
        <dbReference type="ARBA" id="ARBA00023015"/>
    </source>
</evidence>
<gene>
    <name evidence="7" type="primary">esc</name>
    <name evidence="7" type="ORF">g.1330</name>
</gene>
<dbReference type="PROSITE" id="PS50294">
    <property type="entry name" value="WD_REPEATS_REGION"/>
    <property type="match status" value="2"/>
</dbReference>
<comment type="similarity">
    <text evidence="1">Belongs to the WD repeat ESC family.</text>
</comment>
<evidence type="ECO:0000313" key="7">
    <source>
        <dbReference type="EMBL" id="MDE50876.1"/>
    </source>
</evidence>
<dbReference type="InterPro" id="IPR019775">
    <property type="entry name" value="WD40_repeat_CS"/>
</dbReference>
<feature type="repeat" description="WD" evidence="6">
    <location>
        <begin position="108"/>
        <end position="150"/>
    </location>
</feature>
<dbReference type="PROSITE" id="PS50082">
    <property type="entry name" value="WD_REPEATS_2"/>
    <property type="match status" value="2"/>
</dbReference>